<protein>
    <submittedName>
        <fullName evidence="1">Uncharacterized protein</fullName>
    </submittedName>
</protein>
<dbReference type="AlphaFoldDB" id="A0A6L2NM42"/>
<accession>A0A6L2NM42</accession>
<reference evidence="1" key="1">
    <citation type="journal article" date="2019" name="Sci. Rep.">
        <title>Draft genome of Tanacetum cinerariifolium, the natural source of mosquito coil.</title>
        <authorList>
            <person name="Yamashiro T."/>
            <person name="Shiraishi A."/>
            <person name="Satake H."/>
            <person name="Nakayama K."/>
        </authorList>
    </citation>
    <scope>NUCLEOTIDE SEQUENCE</scope>
</reference>
<comment type="caution">
    <text evidence="1">The sequence shown here is derived from an EMBL/GenBank/DDBJ whole genome shotgun (WGS) entry which is preliminary data.</text>
</comment>
<dbReference type="EMBL" id="BKCJ010009327">
    <property type="protein sequence ID" value="GEU86459.1"/>
    <property type="molecule type" value="Genomic_DNA"/>
</dbReference>
<sequence length="72" mass="8535">MAIKQQHSFFGDKKRQEEIMTERALEEHEVVEHKIINPIYEYEITLKMSTFEDNHAVSESFKKEAEGDADYD</sequence>
<organism evidence="1">
    <name type="scientific">Tanacetum cinerariifolium</name>
    <name type="common">Dalmatian daisy</name>
    <name type="synonym">Chrysanthemum cinerariifolium</name>
    <dbReference type="NCBI Taxonomy" id="118510"/>
    <lineage>
        <taxon>Eukaryota</taxon>
        <taxon>Viridiplantae</taxon>
        <taxon>Streptophyta</taxon>
        <taxon>Embryophyta</taxon>
        <taxon>Tracheophyta</taxon>
        <taxon>Spermatophyta</taxon>
        <taxon>Magnoliopsida</taxon>
        <taxon>eudicotyledons</taxon>
        <taxon>Gunneridae</taxon>
        <taxon>Pentapetalae</taxon>
        <taxon>asterids</taxon>
        <taxon>campanulids</taxon>
        <taxon>Asterales</taxon>
        <taxon>Asteraceae</taxon>
        <taxon>Asteroideae</taxon>
        <taxon>Anthemideae</taxon>
        <taxon>Anthemidinae</taxon>
        <taxon>Tanacetum</taxon>
    </lineage>
</organism>
<proteinExistence type="predicted"/>
<evidence type="ECO:0000313" key="1">
    <source>
        <dbReference type="EMBL" id="GEU86459.1"/>
    </source>
</evidence>
<name>A0A6L2NM42_TANCI</name>
<gene>
    <name evidence="1" type="ORF">Tci_058437</name>
</gene>